<dbReference type="SUPFAM" id="SSF47364">
    <property type="entry name" value="Domain of the SRP/SRP receptor G-proteins"/>
    <property type="match status" value="1"/>
</dbReference>
<dbReference type="GO" id="GO:0005785">
    <property type="term" value="C:signal recognition particle receptor complex"/>
    <property type="evidence" value="ECO:0007669"/>
    <property type="project" value="InterPro"/>
</dbReference>
<keyword evidence="6" id="KW-0342">GTP-binding</keyword>
<feature type="domain" description="SRP54-type proteins GTP-binding" evidence="12">
    <location>
        <begin position="509"/>
        <end position="522"/>
    </location>
</feature>
<accession>A0AAV5RH41</accession>
<dbReference type="Pfam" id="PF02881">
    <property type="entry name" value="SRP54_N"/>
    <property type="match status" value="1"/>
</dbReference>
<dbReference type="Gene3D" id="3.40.50.300">
    <property type="entry name" value="P-loop containing nucleotide triphosphate hydrolases"/>
    <property type="match status" value="1"/>
</dbReference>
<dbReference type="GO" id="GO:0003924">
    <property type="term" value="F:GTPase activity"/>
    <property type="evidence" value="ECO:0007669"/>
    <property type="project" value="InterPro"/>
</dbReference>
<dbReference type="GO" id="GO:0006886">
    <property type="term" value="P:intracellular protein transport"/>
    <property type="evidence" value="ECO:0007669"/>
    <property type="project" value="InterPro"/>
</dbReference>
<dbReference type="SUPFAM" id="SSF52540">
    <property type="entry name" value="P-loop containing nucleoside triphosphate hydrolases"/>
    <property type="match status" value="1"/>
</dbReference>
<dbReference type="Pfam" id="PF00448">
    <property type="entry name" value="SRP54"/>
    <property type="match status" value="1"/>
</dbReference>
<feature type="compositionally biased region" description="Basic and acidic residues" evidence="11">
    <location>
        <begin position="129"/>
        <end position="138"/>
    </location>
</feature>
<reference evidence="13 14" key="1">
    <citation type="journal article" date="2023" name="Elife">
        <title>Identification of key yeast species and microbe-microbe interactions impacting larval growth of Drosophila in the wild.</title>
        <authorList>
            <person name="Mure A."/>
            <person name="Sugiura Y."/>
            <person name="Maeda R."/>
            <person name="Honda K."/>
            <person name="Sakurai N."/>
            <person name="Takahashi Y."/>
            <person name="Watada M."/>
            <person name="Katoh T."/>
            <person name="Gotoh A."/>
            <person name="Gotoh Y."/>
            <person name="Taniguchi I."/>
            <person name="Nakamura K."/>
            <person name="Hayashi T."/>
            <person name="Katayama T."/>
            <person name="Uemura T."/>
            <person name="Hattori Y."/>
        </authorList>
    </citation>
    <scope>NUCLEOTIDE SEQUENCE [LARGE SCALE GENOMIC DNA]</scope>
    <source>
        <strain evidence="13 14">SB-73</strain>
    </source>
</reference>
<keyword evidence="4" id="KW-0547">Nucleotide-binding</keyword>
<dbReference type="Proteomes" id="UP001362899">
    <property type="component" value="Unassembled WGS sequence"/>
</dbReference>
<keyword evidence="14" id="KW-1185">Reference proteome</keyword>
<evidence type="ECO:0000256" key="8">
    <source>
        <dbReference type="ARBA" id="ARBA00023170"/>
    </source>
</evidence>
<feature type="compositionally biased region" description="Acidic residues" evidence="11">
    <location>
        <begin position="158"/>
        <end position="169"/>
    </location>
</feature>
<evidence type="ECO:0000256" key="7">
    <source>
        <dbReference type="ARBA" id="ARBA00023136"/>
    </source>
</evidence>
<evidence type="ECO:0000259" key="12">
    <source>
        <dbReference type="PROSITE" id="PS00300"/>
    </source>
</evidence>
<dbReference type="GO" id="GO:0006614">
    <property type="term" value="P:SRP-dependent cotranslational protein targeting to membrane"/>
    <property type="evidence" value="ECO:0007669"/>
    <property type="project" value="InterPro"/>
</dbReference>
<comment type="caution">
    <text evidence="13">The sequence shown here is derived from an EMBL/GenBank/DDBJ whole genome shotgun (WGS) entry which is preliminary data.</text>
</comment>
<comment type="subcellular location">
    <subcellularLocation>
        <location evidence="1">Endoplasmic reticulum membrane</location>
        <topology evidence="1">Peripheral membrane protein</topology>
        <orientation evidence="1">Cytoplasmic side</orientation>
    </subcellularLocation>
</comment>
<dbReference type="PANTHER" id="PTHR43134:SF1">
    <property type="entry name" value="SIGNAL RECOGNITION PARTICLE RECEPTOR SUBUNIT ALPHA"/>
    <property type="match status" value="1"/>
</dbReference>
<name>A0AAV5RH41_STABA</name>
<evidence type="ECO:0000256" key="2">
    <source>
        <dbReference type="ARBA" id="ARBA00008531"/>
    </source>
</evidence>
<dbReference type="InterPro" id="IPR042101">
    <property type="entry name" value="SRP54_N_sf"/>
</dbReference>
<evidence type="ECO:0000256" key="4">
    <source>
        <dbReference type="ARBA" id="ARBA00022741"/>
    </source>
</evidence>
<dbReference type="InterPro" id="IPR013822">
    <property type="entry name" value="Signal_recog_particl_SRP54_hlx"/>
</dbReference>
<protein>
    <recommendedName>
        <fullName evidence="9">Signal recognition particle receptor subunit alpha homolog</fullName>
    </recommendedName>
    <alternativeName>
        <fullName evidence="10">Docking protein alpha</fullName>
    </alternativeName>
</protein>
<gene>
    <name evidence="13" type="ORF">DASB73_008070</name>
</gene>
<evidence type="ECO:0000256" key="11">
    <source>
        <dbReference type="SAM" id="MobiDB-lite"/>
    </source>
</evidence>
<keyword evidence="5" id="KW-0256">Endoplasmic reticulum</keyword>
<dbReference type="InterPro" id="IPR000897">
    <property type="entry name" value="SRP54_GTPase_dom"/>
</dbReference>
<dbReference type="SMART" id="SM00962">
    <property type="entry name" value="SRP54"/>
    <property type="match status" value="1"/>
</dbReference>
<dbReference type="SMART" id="SM00382">
    <property type="entry name" value="AAA"/>
    <property type="match status" value="1"/>
</dbReference>
<dbReference type="InterPro" id="IPR007222">
    <property type="entry name" value="Sig_recog_particle_rcpt_asu_N"/>
</dbReference>
<evidence type="ECO:0000313" key="13">
    <source>
        <dbReference type="EMBL" id="GMM49849.1"/>
    </source>
</evidence>
<dbReference type="GO" id="GO:0005047">
    <property type="term" value="F:signal recognition particle binding"/>
    <property type="evidence" value="ECO:0007669"/>
    <property type="project" value="InterPro"/>
</dbReference>
<dbReference type="EMBL" id="BTGC01000003">
    <property type="protein sequence ID" value="GMM49849.1"/>
    <property type="molecule type" value="Genomic_DNA"/>
</dbReference>
<dbReference type="InterPro" id="IPR003593">
    <property type="entry name" value="AAA+_ATPase"/>
</dbReference>
<evidence type="ECO:0000256" key="3">
    <source>
        <dbReference type="ARBA" id="ARBA00011870"/>
    </source>
</evidence>
<dbReference type="InterPro" id="IPR011012">
    <property type="entry name" value="Longin-like_dom_sf"/>
</dbReference>
<evidence type="ECO:0000256" key="5">
    <source>
        <dbReference type="ARBA" id="ARBA00022824"/>
    </source>
</evidence>
<keyword evidence="7" id="KW-0472">Membrane</keyword>
<comment type="similarity">
    <text evidence="2">Belongs to the GTP-binding SRP family.</text>
</comment>
<dbReference type="FunFam" id="3.40.50.300:FF:000566">
    <property type="entry name" value="Signal recognition particle receptor subunit alpha"/>
    <property type="match status" value="1"/>
</dbReference>
<evidence type="ECO:0000256" key="10">
    <source>
        <dbReference type="ARBA" id="ARBA00081194"/>
    </source>
</evidence>
<dbReference type="Gene3D" id="1.20.120.140">
    <property type="entry name" value="Signal recognition particle SRP54, nucleotide-binding domain"/>
    <property type="match status" value="1"/>
</dbReference>
<dbReference type="GO" id="GO:0005525">
    <property type="term" value="F:GTP binding"/>
    <property type="evidence" value="ECO:0007669"/>
    <property type="project" value="UniProtKB-KW"/>
</dbReference>
<feature type="compositionally biased region" description="Polar residues" evidence="11">
    <location>
        <begin position="174"/>
        <end position="191"/>
    </location>
</feature>
<evidence type="ECO:0000313" key="14">
    <source>
        <dbReference type="Proteomes" id="UP001362899"/>
    </source>
</evidence>
<dbReference type="Pfam" id="PF04086">
    <property type="entry name" value="SRP-alpha_N"/>
    <property type="match status" value="1"/>
</dbReference>
<comment type="subunit">
    <text evidence="3">Heterodimer of an alpha and a beta chain.</text>
</comment>
<dbReference type="AlphaFoldDB" id="A0AAV5RH41"/>
<dbReference type="PANTHER" id="PTHR43134">
    <property type="entry name" value="SIGNAL RECOGNITION PARTICLE RECEPTOR SUBUNIT ALPHA"/>
    <property type="match status" value="1"/>
</dbReference>
<evidence type="ECO:0000256" key="6">
    <source>
        <dbReference type="ARBA" id="ARBA00023134"/>
    </source>
</evidence>
<dbReference type="SMART" id="SM00963">
    <property type="entry name" value="SRP54_N"/>
    <property type="match status" value="1"/>
</dbReference>
<feature type="compositionally biased region" description="Basic residues" evidence="11">
    <location>
        <begin position="139"/>
        <end position="154"/>
    </location>
</feature>
<evidence type="ECO:0000256" key="9">
    <source>
        <dbReference type="ARBA" id="ARBA00071429"/>
    </source>
</evidence>
<dbReference type="InterPro" id="IPR027417">
    <property type="entry name" value="P-loop_NTPase"/>
</dbReference>
<evidence type="ECO:0000256" key="1">
    <source>
        <dbReference type="ARBA" id="ARBA00004397"/>
    </source>
</evidence>
<sequence>MYRVVVFNNGGIVNFDRNTTAVPNNIVNELIVKECIENKQLNQPQIRLGRRGEFTARIWREAESGINTAILYPAALQMEGSDSVVHDVTKIYESASDEKDRMNSLVTLRLQQLKIEKIQDDSETTTDVKPTETKEKEKKKNIKKGKDKAKKKRNWNGDDLDSDSEDGLDFSESKSSTNSNKDGIDNGNIQEPLNAGELGENSEHGFVVKELTDELGAILESENDFKEPEQFGFLKKFIGGKKLDDSVLNDVLAAMEDHLVAKNVAKDVAVEICEQVRKDLVGKSTNSWTSVKATVRESVRKTLHKILTPATATDLLASIKRKSATGKPYVISVVGVNGVGKSTNLGKLAFWFLQNDFKVLVAACDTFRSGAVEQLKVHVTRLAKLKGTRGYIELFDQGYGKDAAIIAKRAVEYAEKEKFDVVLIDTAGRRHNDDRLMSNLEKFGNMANPDKIIMVGEALVGTDSVEQARNFDSAFGKSRGLDFFLISKCDTVGEMLGALVNVTYATGVPVLFVGVGQQYTDLRTLSVDWAVDKLLS</sequence>
<dbReference type="InterPro" id="IPR036225">
    <property type="entry name" value="SRP/SRP_N"/>
</dbReference>
<dbReference type="PROSITE" id="PS00300">
    <property type="entry name" value="SRP54"/>
    <property type="match status" value="1"/>
</dbReference>
<feature type="region of interest" description="Disordered" evidence="11">
    <location>
        <begin position="121"/>
        <end position="200"/>
    </location>
</feature>
<organism evidence="13 14">
    <name type="scientific">Starmerella bacillaris</name>
    <name type="common">Yeast</name>
    <name type="synonym">Candida zemplinina</name>
    <dbReference type="NCBI Taxonomy" id="1247836"/>
    <lineage>
        <taxon>Eukaryota</taxon>
        <taxon>Fungi</taxon>
        <taxon>Dikarya</taxon>
        <taxon>Ascomycota</taxon>
        <taxon>Saccharomycotina</taxon>
        <taxon>Dipodascomycetes</taxon>
        <taxon>Dipodascales</taxon>
        <taxon>Trichomonascaceae</taxon>
        <taxon>Starmerella</taxon>
    </lineage>
</organism>
<proteinExistence type="inferred from homology"/>
<dbReference type="SUPFAM" id="SSF64356">
    <property type="entry name" value="SNARE-like"/>
    <property type="match status" value="1"/>
</dbReference>
<keyword evidence="8 13" id="KW-0675">Receptor</keyword>